<organism evidence="2 3">
    <name type="scientific">Mycena alexandri</name>
    <dbReference type="NCBI Taxonomy" id="1745969"/>
    <lineage>
        <taxon>Eukaryota</taxon>
        <taxon>Fungi</taxon>
        <taxon>Dikarya</taxon>
        <taxon>Basidiomycota</taxon>
        <taxon>Agaricomycotina</taxon>
        <taxon>Agaricomycetes</taxon>
        <taxon>Agaricomycetidae</taxon>
        <taxon>Agaricales</taxon>
        <taxon>Marasmiineae</taxon>
        <taxon>Mycenaceae</taxon>
        <taxon>Mycena</taxon>
    </lineage>
</organism>
<dbReference type="Proteomes" id="UP001218188">
    <property type="component" value="Unassembled WGS sequence"/>
</dbReference>
<accession>A0AAD6T616</accession>
<dbReference type="EMBL" id="JARJCM010000026">
    <property type="protein sequence ID" value="KAJ7039566.1"/>
    <property type="molecule type" value="Genomic_DNA"/>
</dbReference>
<evidence type="ECO:0000256" key="1">
    <source>
        <dbReference type="SAM" id="SignalP"/>
    </source>
</evidence>
<protein>
    <submittedName>
        <fullName evidence="2">Uncharacterized protein</fullName>
    </submittedName>
</protein>
<evidence type="ECO:0000313" key="2">
    <source>
        <dbReference type="EMBL" id="KAJ7039566.1"/>
    </source>
</evidence>
<sequence length="113" mass="12499">MHRRSLTVAGSSTLFAAASVILAQIQTASIDAPYFNEVDSSASFTALKMTRILSQPLGWPISEAICYFQHSVSNPMIPKYLRVPSEHKRLNRAIPSNYQGGKMDTVNAVNWTQ</sequence>
<feature type="chain" id="PRO_5041957762" evidence="1">
    <location>
        <begin position="24"/>
        <end position="113"/>
    </location>
</feature>
<evidence type="ECO:0000313" key="3">
    <source>
        <dbReference type="Proteomes" id="UP001218188"/>
    </source>
</evidence>
<name>A0AAD6T616_9AGAR</name>
<dbReference type="AlphaFoldDB" id="A0AAD6T616"/>
<reference evidence="2" key="1">
    <citation type="submission" date="2023-03" db="EMBL/GenBank/DDBJ databases">
        <title>Massive genome expansion in bonnet fungi (Mycena s.s.) driven by repeated elements and novel gene families across ecological guilds.</title>
        <authorList>
            <consortium name="Lawrence Berkeley National Laboratory"/>
            <person name="Harder C.B."/>
            <person name="Miyauchi S."/>
            <person name="Viragh M."/>
            <person name="Kuo A."/>
            <person name="Thoen E."/>
            <person name="Andreopoulos B."/>
            <person name="Lu D."/>
            <person name="Skrede I."/>
            <person name="Drula E."/>
            <person name="Henrissat B."/>
            <person name="Morin E."/>
            <person name="Kohler A."/>
            <person name="Barry K."/>
            <person name="LaButti K."/>
            <person name="Morin E."/>
            <person name="Salamov A."/>
            <person name="Lipzen A."/>
            <person name="Mereny Z."/>
            <person name="Hegedus B."/>
            <person name="Baldrian P."/>
            <person name="Stursova M."/>
            <person name="Weitz H."/>
            <person name="Taylor A."/>
            <person name="Grigoriev I.V."/>
            <person name="Nagy L.G."/>
            <person name="Martin F."/>
            <person name="Kauserud H."/>
        </authorList>
    </citation>
    <scope>NUCLEOTIDE SEQUENCE</scope>
    <source>
        <strain evidence="2">CBHHK200</strain>
    </source>
</reference>
<feature type="signal peptide" evidence="1">
    <location>
        <begin position="1"/>
        <end position="23"/>
    </location>
</feature>
<gene>
    <name evidence="2" type="ORF">C8F04DRAFT_294692</name>
</gene>
<keyword evidence="3" id="KW-1185">Reference proteome</keyword>
<keyword evidence="1" id="KW-0732">Signal</keyword>
<proteinExistence type="predicted"/>
<comment type="caution">
    <text evidence="2">The sequence shown here is derived from an EMBL/GenBank/DDBJ whole genome shotgun (WGS) entry which is preliminary data.</text>
</comment>